<accession>A0A974NWS0</accession>
<dbReference type="SUPFAM" id="SSF56935">
    <property type="entry name" value="Porins"/>
    <property type="match status" value="1"/>
</dbReference>
<dbReference type="Gene3D" id="2.40.170.20">
    <property type="entry name" value="TonB-dependent receptor, beta-barrel domain"/>
    <property type="match status" value="1"/>
</dbReference>
<protein>
    <submittedName>
        <fullName evidence="5">TonB-dependent receptor</fullName>
    </submittedName>
</protein>
<dbReference type="RefSeq" id="WP_202095211.1">
    <property type="nucleotide sequence ID" value="NZ_CP061035.1"/>
</dbReference>
<keyword evidence="2" id="KW-0472">Membrane</keyword>
<evidence type="ECO:0000313" key="5">
    <source>
        <dbReference type="EMBL" id="QQV78288.1"/>
    </source>
</evidence>
<sequence>MIESVDPSVRGFGQTAGNIVINGQRPSAKGETLQTLLSRIPASRVAKIEVGPGDLFGADYTGKSQVLNLTLIAGGGLAGTVEASASRDFTGKIRPAGSASALIKRGKSTFNASVTVENSQTTEEGTDRVVSVPDGRLLEFRRKVNTTDEPNIAVAGSWEHNDGANKTAHLNARVFVDRFRLTQSNIVTPLAGPVRNDPLTQRLNYDSYEFGGEVTRPLAGGGLKLIGLTTRRDRLSRDASYNRVGDATIGGFTQQLKDRLTETLARAVWSRPNLFGWSVDIGAEGVINRLTSKVDLSVIDGSGVATPIALPVDDAVVKEVRGEAFINAGRAINSKLRIDLGLTQEMSRITVTGDAKAERSLSFLKPKVTIDWRPDQQWRAQLSVQRTVAQLQFEDFISGAELSNNRVNGGNVDLLPQRSWETLLTVERKLLGDGLYKLELGYNKVSLVQDRVPTPEGFDAPGNLGNGHVFIFRNRIDAPLGKLGIKGGRLTLLASYVSTSVIDPYTLRSRPFSGNSAFVGEANFRQDFRKFAWGFGLSGGTSGTFYRLDETDRNFQEVPQVTVFGEWRPDARTTVNLSINNLTNRAGRRVRTFYLPDRRNPSASSIEYRDRNSHVVPLLTFKRSLG</sequence>
<evidence type="ECO:0000256" key="2">
    <source>
        <dbReference type="ARBA" id="ARBA00023136"/>
    </source>
</evidence>
<evidence type="ECO:0000259" key="4">
    <source>
        <dbReference type="Pfam" id="PF00593"/>
    </source>
</evidence>
<dbReference type="GO" id="GO:0009279">
    <property type="term" value="C:cell outer membrane"/>
    <property type="evidence" value="ECO:0007669"/>
    <property type="project" value="UniProtKB-SubCell"/>
</dbReference>
<reference evidence="6" key="1">
    <citation type="submission" date="2020-09" db="EMBL/GenBank/DDBJ databases">
        <title>Sphingomonas sp., a new species isolated from pork steak.</title>
        <authorList>
            <person name="Heidler von Heilborn D."/>
        </authorList>
    </citation>
    <scope>NUCLEOTIDE SEQUENCE [LARGE SCALE GENOMIC DNA]</scope>
</reference>
<proteinExistence type="predicted"/>
<keyword evidence="6" id="KW-1185">Reference proteome</keyword>
<keyword evidence="3" id="KW-0998">Cell outer membrane</keyword>
<dbReference type="InterPro" id="IPR036942">
    <property type="entry name" value="Beta-barrel_TonB_sf"/>
</dbReference>
<keyword evidence="5" id="KW-0675">Receptor</keyword>
<name>A0A974NWS0_9SPHN</name>
<comment type="subcellular location">
    <subcellularLocation>
        <location evidence="1">Cell outer membrane</location>
    </subcellularLocation>
</comment>
<dbReference type="Proteomes" id="UP000595894">
    <property type="component" value="Chromosome"/>
</dbReference>
<evidence type="ECO:0000256" key="3">
    <source>
        <dbReference type="ARBA" id="ARBA00023237"/>
    </source>
</evidence>
<organism evidence="5 6">
    <name type="scientific">Sphingomonas aliaeris</name>
    <dbReference type="NCBI Taxonomy" id="2759526"/>
    <lineage>
        <taxon>Bacteria</taxon>
        <taxon>Pseudomonadati</taxon>
        <taxon>Pseudomonadota</taxon>
        <taxon>Alphaproteobacteria</taxon>
        <taxon>Sphingomonadales</taxon>
        <taxon>Sphingomonadaceae</taxon>
        <taxon>Sphingomonas</taxon>
    </lineage>
</organism>
<dbReference type="EMBL" id="CP061035">
    <property type="protein sequence ID" value="QQV78288.1"/>
    <property type="molecule type" value="Genomic_DNA"/>
</dbReference>
<dbReference type="InterPro" id="IPR000531">
    <property type="entry name" value="Beta-barrel_TonB"/>
</dbReference>
<feature type="domain" description="TonB-dependent receptor-like beta-barrel" evidence="4">
    <location>
        <begin position="188"/>
        <end position="582"/>
    </location>
</feature>
<dbReference type="Pfam" id="PF00593">
    <property type="entry name" value="TonB_dep_Rec_b-barrel"/>
    <property type="match status" value="1"/>
</dbReference>
<evidence type="ECO:0000256" key="1">
    <source>
        <dbReference type="ARBA" id="ARBA00004442"/>
    </source>
</evidence>
<gene>
    <name evidence="5" type="ORF">H5J25_06310</name>
</gene>
<dbReference type="AlphaFoldDB" id="A0A974NWS0"/>
<evidence type="ECO:0000313" key="6">
    <source>
        <dbReference type="Proteomes" id="UP000595894"/>
    </source>
</evidence>
<dbReference type="KEGG" id="sari:H5J25_06310"/>